<dbReference type="PANTHER" id="PTHR24329">
    <property type="entry name" value="HOMEOBOX PROTEIN ARISTALESS"/>
    <property type="match status" value="1"/>
</dbReference>
<protein>
    <recommendedName>
        <fullName evidence="9">Homeobox domain-containing protein</fullName>
    </recommendedName>
</protein>
<keyword evidence="11" id="KW-1185">Reference proteome</keyword>
<sequence length="151" mass="17318">PSTSSDFTIERLLSSSNQSISPAATPILFNPLVWPSNSIYLLSSMMGGVGPIPLSPYGVGRRKRRHRTIFSEEQLTLLEDAFNSTHYPDVTIREQLAVQCCLKEERVEVWFKNRRAKERKRRKEDKSEGRKREKSSDKSECEDVSEEEEIG</sequence>
<keyword evidence="3 5" id="KW-0371">Homeobox</keyword>
<comment type="caution">
    <text evidence="10">The sequence shown here is derived from an EMBL/GenBank/DDBJ whole genome shotgun (WGS) entry which is preliminary data.</text>
</comment>
<evidence type="ECO:0000256" key="4">
    <source>
        <dbReference type="ARBA" id="ARBA00023242"/>
    </source>
</evidence>
<evidence type="ECO:0000256" key="7">
    <source>
        <dbReference type="SAM" id="MobiDB-lite"/>
    </source>
</evidence>
<evidence type="ECO:0000313" key="10">
    <source>
        <dbReference type="EMBL" id="GMT13740.1"/>
    </source>
</evidence>
<keyword evidence="8" id="KW-1133">Transmembrane helix</keyword>
<name>A0AAV5V7A4_9BILA</name>
<dbReference type="InterPro" id="IPR017970">
    <property type="entry name" value="Homeobox_CS"/>
</dbReference>
<dbReference type="InterPro" id="IPR001356">
    <property type="entry name" value="HD"/>
</dbReference>
<gene>
    <name evidence="10" type="ORF">PFISCL1PPCAC_5037</name>
</gene>
<dbReference type="PANTHER" id="PTHR24329:SF560">
    <property type="entry name" value="HOMEOBOX DOMAIN-CONTAINING PROTEIN"/>
    <property type="match status" value="1"/>
</dbReference>
<dbReference type="GO" id="GO:0000977">
    <property type="term" value="F:RNA polymerase II transcription regulatory region sequence-specific DNA binding"/>
    <property type="evidence" value="ECO:0007669"/>
    <property type="project" value="TreeGrafter"/>
</dbReference>
<feature type="compositionally biased region" description="Acidic residues" evidence="7">
    <location>
        <begin position="142"/>
        <end position="151"/>
    </location>
</feature>
<evidence type="ECO:0000256" key="1">
    <source>
        <dbReference type="ARBA" id="ARBA00004123"/>
    </source>
</evidence>
<evidence type="ECO:0000256" key="5">
    <source>
        <dbReference type="PROSITE-ProRule" id="PRU00108"/>
    </source>
</evidence>
<dbReference type="FunFam" id="1.10.10.60:FF:000679">
    <property type="entry name" value="Homeobox protein aristaless"/>
    <property type="match status" value="1"/>
</dbReference>
<evidence type="ECO:0000256" key="3">
    <source>
        <dbReference type="ARBA" id="ARBA00023155"/>
    </source>
</evidence>
<organism evidence="10 11">
    <name type="scientific">Pristionchus fissidentatus</name>
    <dbReference type="NCBI Taxonomy" id="1538716"/>
    <lineage>
        <taxon>Eukaryota</taxon>
        <taxon>Metazoa</taxon>
        <taxon>Ecdysozoa</taxon>
        <taxon>Nematoda</taxon>
        <taxon>Chromadorea</taxon>
        <taxon>Rhabditida</taxon>
        <taxon>Rhabditina</taxon>
        <taxon>Diplogasteromorpha</taxon>
        <taxon>Diplogasteroidea</taxon>
        <taxon>Neodiplogasteridae</taxon>
        <taxon>Pristionchus</taxon>
    </lineage>
</organism>
<accession>A0AAV5V7A4</accession>
<reference evidence="10" key="1">
    <citation type="submission" date="2023-10" db="EMBL/GenBank/DDBJ databases">
        <title>Genome assembly of Pristionchus species.</title>
        <authorList>
            <person name="Yoshida K."/>
            <person name="Sommer R.J."/>
        </authorList>
    </citation>
    <scope>NUCLEOTIDE SEQUENCE</scope>
    <source>
        <strain evidence="10">RS5133</strain>
    </source>
</reference>
<dbReference type="GO" id="GO:0005634">
    <property type="term" value="C:nucleus"/>
    <property type="evidence" value="ECO:0007669"/>
    <property type="project" value="UniProtKB-SubCell"/>
</dbReference>
<dbReference type="SMART" id="SM00389">
    <property type="entry name" value="HOX"/>
    <property type="match status" value="1"/>
</dbReference>
<dbReference type="Proteomes" id="UP001432322">
    <property type="component" value="Unassembled WGS sequence"/>
</dbReference>
<dbReference type="PROSITE" id="PS00027">
    <property type="entry name" value="HOMEOBOX_1"/>
    <property type="match status" value="1"/>
</dbReference>
<proteinExistence type="predicted"/>
<dbReference type="SUPFAM" id="SSF46689">
    <property type="entry name" value="Homeodomain-like"/>
    <property type="match status" value="1"/>
</dbReference>
<feature type="non-terminal residue" evidence="10">
    <location>
        <position position="1"/>
    </location>
</feature>
<dbReference type="InterPro" id="IPR050649">
    <property type="entry name" value="Paired_Homeobox_TFs"/>
</dbReference>
<evidence type="ECO:0000313" key="11">
    <source>
        <dbReference type="Proteomes" id="UP001432322"/>
    </source>
</evidence>
<dbReference type="GO" id="GO:0000981">
    <property type="term" value="F:DNA-binding transcription factor activity, RNA polymerase II-specific"/>
    <property type="evidence" value="ECO:0007669"/>
    <property type="project" value="InterPro"/>
</dbReference>
<feature type="non-terminal residue" evidence="10">
    <location>
        <position position="151"/>
    </location>
</feature>
<feature type="domain" description="Homeobox" evidence="9">
    <location>
        <begin position="61"/>
        <end position="121"/>
    </location>
</feature>
<evidence type="ECO:0000259" key="9">
    <source>
        <dbReference type="PROSITE" id="PS50071"/>
    </source>
</evidence>
<keyword evidence="2 5" id="KW-0238">DNA-binding</keyword>
<evidence type="ECO:0000256" key="2">
    <source>
        <dbReference type="ARBA" id="ARBA00023125"/>
    </source>
</evidence>
<feature type="transmembrane region" description="Helical" evidence="8">
    <location>
        <begin position="39"/>
        <end position="59"/>
    </location>
</feature>
<dbReference type="PROSITE" id="PS50071">
    <property type="entry name" value="HOMEOBOX_2"/>
    <property type="match status" value="1"/>
</dbReference>
<evidence type="ECO:0000256" key="8">
    <source>
        <dbReference type="SAM" id="Phobius"/>
    </source>
</evidence>
<comment type="subcellular location">
    <subcellularLocation>
        <location evidence="1 5 6">Nucleus</location>
    </subcellularLocation>
</comment>
<dbReference type="AlphaFoldDB" id="A0AAV5V7A4"/>
<dbReference type="EMBL" id="BTSY01000002">
    <property type="protein sequence ID" value="GMT13740.1"/>
    <property type="molecule type" value="Genomic_DNA"/>
</dbReference>
<feature type="DNA-binding region" description="Homeobox" evidence="5">
    <location>
        <begin position="63"/>
        <end position="122"/>
    </location>
</feature>
<keyword evidence="8" id="KW-0812">Transmembrane</keyword>
<dbReference type="CDD" id="cd00086">
    <property type="entry name" value="homeodomain"/>
    <property type="match status" value="1"/>
</dbReference>
<feature type="compositionally biased region" description="Basic and acidic residues" evidence="7">
    <location>
        <begin position="124"/>
        <end position="141"/>
    </location>
</feature>
<dbReference type="Pfam" id="PF00046">
    <property type="entry name" value="Homeodomain"/>
    <property type="match status" value="1"/>
</dbReference>
<feature type="region of interest" description="Disordered" evidence="7">
    <location>
        <begin position="115"/>
        <end position="151"/>
    </location>
</feature>
<keyword evidence="8" id="KW-0472">Membrane</keyword>
<keyword evidence="4 5" id="KW-0539">Nucleus</keyword>
<evidence type="ECO:0000256" key="6">
    <source>
        <dbReference type="RuleBase" id="RU000682"/>
    </source>
</evidence>
<dbReference type="InterPro" id="IPR009057">
    <property type="entry name" value="Homeodomain-like_sf"/>
</dbReference>
<dbReference type="GO" id="GO:0030182">
    <property type="term" value="P:neuron differentiation"/>
    <property type="evidence" value="ECO:0007669"/>
    <property type="project" value="UniProtKB-ARBA"/>
</dbReference>
<dbReference type="Gene3D" id="1.10.10.60">
    <property type="entry name" value="Homeodomain-like"/>
    <property type="match status" value="1"/>
</dbReference>